<accession>A0ABP7CZF4</accession>
<feature type="coiled-coil region" evidence="1">
    <location>
        <begin position="22"/>
        <end position="49"/>
    </location>
</feature>
<protein>
    <submittedName>
        <fullName evidence="2">Uncharacterized protein</fullName>
    </submittedName>
</protein>
<dbReference type="RefSeq" id="WP_344691910.1">
    <property type="nucleotide sequence ID" value="NZ_BAABBF010000001.1"/>
</dbReference>
<gene>
    <name evidence="2" type="ORF">GCM10022268_06320</name>
</gene>
<organism evidence="2 3">
    <name type="scientific">Sphingomonas cynarae</name>
    <dbReference type="NCBI Taxonomy" id="930197"/>
    <lineage>
        <taxon>Bacteria</taxon>
        <taxon>Pseudomonadati</taxon>
        <taxon>Pseudomonadota</taxon>
        <taxon>Alphaproteobacteria</taxon>
        <taxon>Sphingomonadales</taxon>
        <taxon>Sphingomonadaceae</taxon>
        <taxon>Sphingomonas</taxon>
    </lineage>
</organism>
<evidence type="ECO:0000313" key="3">
    <source>
        <dbReference type="Proteomes" id="UP001500523"/>
    </source>
</evidence>
<evidence type="ECO:0000313" key="2">
    <source>
        <dbReference type="EMBL" id="GAA3698707.1"/>
    </source>
</evidence>
<sequence>MTYEDERRLDFARLRAAIDGTSEKLEAKIAAEARQVQELRRQAHAMDKRRGGVGSVDARKYALGSVLVLIGLGDVDDTALLGLLSQASQVSQLRDRLHAKDSDGGFADRVKALLADSAIGPWCRQWGCVLQWRHRAPLYHAEVERFLTSGKADPRAAWRKRDITAGQLFLIRTLEELLGRYFPNPPGAPPTRGDAFDWIHAHGGNPAYWQEPSLPPSL</sequence>
<name>A0ABP7CZF4_9SPHN</name>
<evidence type="ECO:0000256" key="1">
    <source>
        <dbReference type="SAM" id="Coils"/>
    </source>
</evidence>
<proteinExistence type="predicted"/>
<keyword evidence="1" id="KW-0175">Coiled coil</keyword>
<dbReference type="EMBL" id="BAABBF010000001">
    <property type="protein sequence ID" value="GAA3698707.1"/>
    <property type="molecule type" value="Genomic_DNA"/>
</dbReference>
<keyword evidence="3" id="KW-1185">Reference proteome</keyword>
<reference evidence="3" key="1">
    <citation type="journal article" date="2019" name="Int. J. Syst. Evol. Microbiol.">
        <title>The Global Catalogue of Microorganisms (GCM) 10K type strain sequencing project: providing services to taxonomists for standard genome sequencing and annotation.</title>
        <authorList>
            <consortium name="The Broad Institute Genomics Platform"/>
            <consortium name="The Broad Institute Genome Sequencing Center for Infectious Disease"/>
            <person name="Wu L."/>
            <person name="Ma J."/>
        </authorList>
    </citation>
    <scope>NUCLEOTIDE SEQUENCE [LARGE SCALE GENOMIC DNA]</scope>
    <source>
        <strain evidence="3">JCM 17498</strain>
    </source>
</reference>
<dbReference type="Proteomes" id="UP001500523">
    <property type="component" value="Unassembled WGS sequence"/>
</dbReference>
<comment type="caution">
    <text evidence="2">The sequence shown here is derived from an EMBL/GenBank/DDBJ whole genome shotgun (WGS) entry which is preliminary data.</text>
</comment>